<dbReference type="PANTHER" id="PTHR28626">
    <property type="entry name" value="SRR1-LIKE PROTEIN"/>
    <property type="match status" value="1"/>
</dbReference>
<name>A0A5E4B6M0_MARMO</name>
<sequence length="101" mass="11705">MLRLLTRILQKNYPYVAKILEGLEEVELPQTPQYTDTFNDTSVHWFPAQKLEQLSRDVWAFGEEPEYQDCEDLEIIRKITIDPVADLHSLQCTSPAEVLLG</sequence>
<dbReference type="AlphaFoldDB" id="A0A5E4B6M0"/>
<dbReference type="PANTHER" id="PTHR28626:SF3">
    <property type="entry name" value="SRR1-LIKE PROTEIN"/>
    <property type="match status" value="1"/>
</dbReference>
<dbReference type="Proteomes" id="UP000335636">
    <property type="component" value="Unassembled WGS sequence"/>
</dbReference>
<proteinExistence type="predicted"/>
<evidence type="ECO:0000313" key="1">
    <source>
        <dbReference type="EMBL" id="VTJ64710.1"/>
    </source>
</evidence>
<reference evidence="1" key="1">
    <citation type="submission" date="2019-04" db="EMBL/GenBank/DDBJ databases">
        <authorList>
            <person name="Alioto T."/>
            <person name="Alioto T."/>
        </authorList>
    </citation>
    <scope>NUCLEOTIDE SEQUENCE [LARGE SCALE GENOMIC DNA]</scope>
</reference>
<protein>
    <submittedName>
        <fullName evidence="1">Uncharacterized protein</fullName>
    </submittedName>
</protein>
<dbReference type="InterPro" id="IPR040044">
    <property type="entry name" value="SRR1L"/>
</dbReference>
<dbReference type="GO" id="GO:0005634">
    <property type="term" value="C:nucleus"/>
    <property type="evidence" value="ECO:0007669"/>
    <property type="project" value="TreeGrafter"/>
</dbReference>
<evidence type="ECO:0000313" key="2">
    <source>
        <dbReference type="Proteomes" id="UP000335636"/>
    </source>
</evidence>
<gene>
    <name evidence="1" type="ORF">MONAX_5E028815</name>
</gene>
<organism evidence="1 2">
    <name type="scientific">Marmota monax</name>
    <name type="common">Woodchuck</name>
    <dbReference type="NCBI Taxonomy" id="9995"/>
    <lineage>
        <taxon>Eukaryota</taxon>
        <taxon>Metazoa</taxon>
        <taxon>Chordata</taxon>
        <taxon>Craniata</taxon>
        <taxon>Vertebrata</taxon>
        <taxon>Euteleostomi</taxon>
        <taxon>Mammalia</taxon>
        <taxon>Eutheria</taxon>
        <taxon>Euarchontoglires</taxon>
        <taxon>Glires</taxon>
        <taxon>Rodentia</taxon>
        <taxon>Sciuromorpha</taxon>
        <taxon>Sciuridae</taxon>
        <taxon>Xerinae</taxon>
        <taxon>Marmotini</taxon>
        <taxon>Marmota</taxon>
    </lineage>
</organism>
<keyword evidence="2" id="KW-1185">Reference proteome</keyword>
<accession>A0A5E4B6M0</accession>
<dbReference type="GO" id="GO:0005737">
    <property type="term" value="C:cytoplasm"/>
    <property type="evidence" value="ECO:0007669"/>
    <property type="project" value="TreeGrafter"/>
</dbReference>
<dbReference type="EMBL" id="CABDUW010000276">
    <property type="protein sequence ID" value="VTJ64710.1"/>
    <property type="molecule type" value="Genomic_DNA"/>
</dbReference>
<comment type="caution">
    <text evidence="1">The sequence shown here is derived from an EMBL/GenBank/DDBJ whole genome shotgun (WGS) entry which is preliminary data.</text>
</comment>